<reference evidence="1" key="2">
    <citation type="submission" date="2025-09" db="UniProtKB">
        <authorList>
            <consortium name="EnsemblPlants"/>
        </authorList>
    </citation>
    <scope>IDENTIFICATION</scope>
</reference>
<evidence type="ECO:0000313" key="1">
    <source>
        <dbReference type="EnsemblPlants" id="AVESA.00010b.r2.7CG0686150.1.CDS"/>
    </source>
</evidence>
<organism evidence="1 2">
    <name type="scientific">Avena sativa</name>
    <name type="common">Oat</name>
    <dbReference type="NCBI Taxonomy" id="4498"/>
    <lineage>
        <taxon>Eukaryota</taxon>
        <taxon>Viridiplantae</taxon>
        <taxon>Streptophyta</taxon>
        <taxon>Embryophyta</taxon>
        <taxon>Tracheophyta</taxon>
        <taxon>Spermatophyta</taxon>
        <taxon>Magnoliopsida</taxon>
        <taxon>Liliopsida</taxon>
        <taxon>Poales</taxon>
        <taxon>Poaceae</taxon>
        <taxon>BOP clade</taxon>
        <taxon>Pooideae</taxon>
        <taxon>Poodae</taxon>
        <taxon>Poeae</taxon>
        <taxon>Poeae Chloroplast Group 1 (Aveneae type)</taxon>
        <taxon>Aveninae</taxon>
        <taxon>Avena</taxon>
    </lineage>
</organism>
<evidence type="ECO:0000313" key="2">
    <source>
        <dbReference type="Proteomes" id="UP001732700"/>
    </source>
</evidence>
<dbReference type="Proteomes" id="UP001732700">
    <property type="component" value="Chromosome 7C"/>
</dbReference>
<protein>
    <submittedName>
        <fullName evidence="1">Uncharacterized protein</fullName>
    </submittedName>
</protein>
<accession>A0ACD6A5R0</accession>
<keyword evidence="2" id="KW-1185">Reference proteome</keyword>
<proteinExistence type="predicted"/>
<name>A0ACD6A5R0_AVESA</name>
<sequence length="301" mass="33536">MDSVGPVDNSSITSRLSLQKLCSVVSQFSDFKRDLIKEIGFGGALAIQPRKKINLKLSSWLMDRVDVDSCSLNIEGHPPVVIFDQDVEDVLALPCGKRSISAEGVDPSNACIEYTRFAAALSQKGTHSLKAAEVYLMRDITSESSALEIECFKIAFVVFYVGHVLAPSAKHDYIFIDFWAALNDSSKLTDWNWCAYVLKHLFAVVRKFKTDVAKRNSTIHLVRNHIFLQVKYLDLLDLGTHSRPINIGPHIGLYDYDSMKKIVDRISVNLGNDTSFHGASFRNVDKPSGLHQVNNSCAATR</sequence>
<dbReference type="EnsemblPlants" id="AVESA.00010b.r2.7CG0686150.1">
    <property type="protein sequence ID" value="AVESA.00010b.r2.7CG0686150.1.CDS"/>
    <property type="gene ID" value="AVESA.00010b.r2.7CG0686150"/>
</dbReference>
<reference evidence="1" key="1">
    <citation type="submission" date="2021-05" db="EMBL/GenBank/DDBJ databases">
        <authorList>
            <person name="Scholz U."/>
            <person name="Mascher M."/>
            <person name="Fiebig A."/>
        </authorList>
    </citation>
    <scope>NUCLEOTIDE SEQUENCE [LARGE SCALE GENOMIC DNA]</scope>
</reference>